<keyword evidence="3" id="KW-1185">Reference proteome</keyword>
<dbReference type="InterPro" id="IPR011009">
    <property type="entry name" value="Kinase-like_dom_sf"/>
</dbReference>
<sequence length="338" mass="37011">MEGNLYTPSAGEVALAFGLDEPDGGLVHFRRGGADTWRLGTSTGSYFVKGYFPTIGSQFNGEHLIDQLAVAMAFERKGRAAGVDMPEPVVPIDPVLDWLTLIGDRLFRVYRWIEHRTYDGDVSAWLGRTMVEVHQLQPLGAIGLPEWWRPATQSSETWDGWFAKARDRDTSWAGLCADCLPHILAATERVTELLDIAPDIVTTHGDFKTHNIVTSPTGPVLVDWDSVRTDSAVLEAARVAYIFGADNPQQINKILTAYVEAGGELGWAGPDLFLSVTRNHLQILAEQIRVSLGESTAARWMGDPATIDAAIAHLLQGFPAKLDHLRRLTTSVADLGLA</sequence>
<dbReference type="GO" id="GO:0016740">
    <property type="term" value="F:transferase activity"/>
    <property type="evidence" value="ECO:0007669"/>
    <property type="project" value="UniProtKB-KW"/>
</dbReference>
<organism evidence="2 3">
    <name type="scientific">Kribbella jiaozuonensis</name>
    <dbReference type="NCBI Taxonomy" id="2575441"/>
    <lineage>
        <taxon>Bacteria</taxon>
        <taxon>Bacillati</taxon>
        <taxon>Actinomycetota</taxon>
        <taxon>Actinomycetes</taxon>
        <taxon>Propionibacteriales</taxon>
        <taxon>Kribbellaceae</taxon>
        <taxon>Kribbella</taxon>
    </lineage>
</organism>
<proteinExistence type="predicted"/>
<dbReference type="Pfam" id="PF01636">
    <property type="entry name" value="APH"/>
    <property type="match status" value="1"/>
</dbReference>
<evidence type="ECO:0000313" key="3">
    <source>
        <dbReference type="Proteomes" id="UP000305836"/>
    </source>
</evidence>
<feature type="domain" description="Aminoglycoside phosphotransferase" evidence="1">
    <location>
        <begin position="35"/>
        <end position="259"/>
    </location>
</feature>
<dbReference type="OrthoDB" id="2352890at2"/>
<dbReference type="Gene3D" id="3.90.1200.10">
    <property type="match status" value="1"/>
</dbReference>
<evidence type="ECO:0000313" key="2">
    <source>
        <dbReference type="EMBL" id="TKK81590.1"/>
    </source>
</evidence>
<dbReference type="SUPFAM" id="SSF56112">
    <property type="entry name" value="Protein kinase-like (PK-like)"/>
    <property type="match status" value="1"/>
</dbReference>
<comment type="caution">
    <text evidence="2">The sequence shown here is derived from an EMBL/GenBank/DDBJ whole genome shotgun (WGS) entry which is preliminary data.</text>
</comment>
<protein>
    <submittedName>
        <fullName evidence="2">Aminoglycoside phosphotransferase family protein</fullName>
    </submittedName>
</protein>
<dbReference type="Proteomes" id="UP000305836">
    <property type="component" value="Unassembled WGS sequence"/>
</dbReference>
<gene>
    <name evidence="2" type="ORF">FDA38_01735</name>
</gene>
<keyword evidence="2" id="KW-0808">Transferase</keyword>
<reference evidence="2 3" key="1">
    <citation type="submission" date="2019-04" db="EMBL/GenBank/DDBJ databases">
        <title>Kribbella sp. NEAU-THZ 27 nov., a novel actinomycete isolated from soil.</title>
        <authorList>
            <person name="Duan L."/>
        </authorList>
    </citation>
    <scope>NUCLEOTIDE SEQUENCE [LARGE SCALE GENOMIC DNA]</scope>
    <source>
        <strain evidence="3">NEAU-THZ27</strain>
    </source>
</reference>
<accession>A0A4U3LZZ9</accession>
<evidence type="ECO:0000259" key="1">
    <source>
        <dbReference type="Pfam" id="PF01636"/>
    </source>
</evidence>
<name>A0A4U3LZZ9_9ACTN</name>
<dbReference type="EMBL" id="SZPZ01000001">
    <property type="protein sequence ID" value="TKK81590.1"/>
    <property type="molecule type" value="Genomic_DNA"/>
</dbReference>
<dbReference type="AlphaFoldDB" id="A0A4U3LZZ9"/>
<dbReference type="InterPro" id="IPR002575">
    <property type="entry name" value="Aminoglycoside_PTrfase"/>
</dbReference>